<dbReference type="AlphaFoldDB" id="A0A1H6TU88"/>
<keyword evidence="3" id="KW-0378">Hydrolase</keyword>
<dbReference type="RefSeq" id="WP_092168752.1">
    <property type="nucleotide sequence ID" value="NZ_FNZH01000001.1"/>
</dbReference>
<evidence type="ECO:0000256" key="5">
    <source>
        <dbReference type="SAM" id="MobiDB-lite"/>
    </source>
</evidence>
<feature type="compositionally biased region" description="Basic and acidic residues" evidence="5">
    <location>
        <begin position="453"/>
        <end position="466"/>
    </location>
</feature>
<protein>
    <submittedName>
        <fullName evidence="7">Arylsulfatase A</fullName>
    </submittedName>
</protein>
<sequence length="484" mass="53701">MKKIPVASYLLAILVLVSGIRVFAQDTRPNIVMIIADDIGYEDTSPYGQAQVKTPTLERLAADGLRFTNFYLTASSCSPSRCSLISGRYPHNTGAAELHTPLPESIAIFPEFLKKAGYFTGQAGKWHMGPAARRGFDRIYDKGPEIGDGGEDMWVPLLQERPRDKPFFLWLASLDAHRPWGSNSFSGTHRPEAVQVPPYLAEAAATKTDLARYYDEISRFDAFIGEVEAELKRQGVLENTLIVVLSDNGRPFPRSKTRLIDSGIKSPLIIKWPKGIGKGGMVSESLLSSIDLAPTFLELAGVPIPDAFQGKSFGAVLENPGLPFRQFVFAEHNWHDHEAHARMVRTKDYLYIKNNRPGFSNPGPADSNSSDSFADLKRLREAGSLNPAQADVFMAPRPAEELYRVNEDTYQLLNRAIPGEEGGMLDYMRGMLEQWSTETDDSVPDRLTADWYDKETGKSLDKERIRGQMPGGPDALTTTNKGPF</sequence>
<dbReference type="Pfam" id="PF00884">
    <property type="entry name" value="Sulfatase"/>
    <property type="match status" value="2"/>
</dbReference>
<dbReference type="InterPro" id="IPR000917">
    <property type="entry name" value="Sulfatase_N"/>
</dbReference>
<gene>
    <name evidence="7" type="ORF">SAMN05192553_101405</name>
</gene>
<comment type="similarity">
    <text evidence="1">Belongs to the sulfatase family.</text>
</comment>
<dbReference type="GO" id="GO:0046872">
    <property type="term" value="F:metal ion binding"/>
    <property type="evidence" value="ECO:0007669"/>
    <property type="project" value="UniProtKB-KW"/>
</dbReference>
<dbReference type="SUPFAM" id="SSF53649">
    <property type="entry name" value="Alkaline phosphatase-like"/>
    <property type="match status" value="1"/>
</dbReference>
<evidence type="ECO:0000256" key="4">
    <source>
        <dbReference type="ARBA" id="ARBA00022837"/>
    </source>
</evidence>
<feature type="region of interest" description="Disordered" evidence="5">
    <location>
        <begin position="453"/>
        <end position="484"/>
    </location>
</feature>
<dbReference type="InterPro" id="IPR017850">
    <property type="entry name" value="Alkaline_phosphatase_core_sf"/>
</dbReference>
<dbReference type="InterPro" id="IPR024607">
    <property type="entry name" value="Sulfatase_CS"/>
</dbReference>
<dbReference type="CDD" id="cd16027">
    <property type="entry name" value="SGSH"/>
    <property type="match status" value="1"/>
</dbReference>
<dbReference type="InterPro" id="IPR050738">
    <property type="entry name" value="Sulfatase"/>
</dbReference>
<dbReference type="PANTHER" id="PTHR42693">
    <property type="entry name" value="ARYLSULFATASE FAMILY MEMBER"/>
    <property type="match status" value="1"/>
</dbReference>
<reference evidence="8" key="1">
    <citation type="submission" date="2016-10" db="EMBL/GenBank/DDBJ databases">
        <authorList>
            <person name="Varghese N."/>
            <person name="Submissions S."/>
        </authorList>
    </citation>
    <scope>NUCLEOTIDE SEQUENCE [LARGE SCALE GENOMIC DNA]</scope>
    <source>
        <strain evidence="8">IBRC-M 10761</strain>
    </source>
</reference>
<evidence type="ECO:0000313" key="8">
    <source>
        <dbReference type="Proteomes" id="UP000199403"/>
    </source>
</evidence>
<dbReference type="GO" id="GO:0004065">
    <property type="term" value="F:arylsulfatase activity"/>
    <property type="evidence" value="ECO:0007669"/>
    <property type="project" value="TreeGrafter"/>
</dbReference>
<dbReference type="Gene3D" id="3.40.720.10">
    <property type="entry name" value="Alkaline Phosphatase, subunit A"/>
    <property type="match status" value="1"/>
</dbReference>
<evidence type="ECO:0000259" key="6">
    <source>
        <dbReference type="Pfam" id="PF00884"/>
    </source>
</evidence>
<dbReference type="Proteomes" id="UP000199403">
    <property type="component" value="Unassembled WGS sequence"/>
</dbReference>
<accession>A0A1H6TU88</accession>
<keyword evidence="4" id="KW-0106">Calcium</keyword>
<dbReference type="PROSITE" id="PS00149">
    <property type="entry name" value="SULFATASE_2"/>
    <property type="match status" value="1"/>
</dbReference>
<feature type="domain" description="Sulfatase N-terminal" evidence="6">
    <location>
        <begin position="29"/>
        <end position="142"/>
    </location>
</feature>
<keyword evidence="2" id="KW-0479">Metal-binding</keyword>
<dbReference type="STRING" id="1416801.SAMN05192553_101405"/>
<evidence type="ECO:0000256" key="2">
    <source>
        <dbReference type="ARBA" id="ARBA00022723"/>
    </source>
</evidence>
<evidence type="ECO:0000313" key="7">
    <source>
        <dbReference type="EMBL" id="SEI81754.1"/>
    </source>
</evidence>
<organism evidence="7 8">
    <name type="scientific">Cyclobacterium xiamenense</name>
    <dbReference type="NCBI Taxonomy" id="1297121"/>
    <lineage>
        <taxon>Bacteria</taxon>
        <taxon>Pseudomonadati</taxon>
        <taxon>Bacteroidota</taxon>
        <taxon>Cytophagia</taxon>
        <taxon>Cytophagales</taxon>
        <taxon>Cyclobacteriaceae</taxon>
        <taxon>Cyclobacterium</taxon>
    </lineage>
</organism>
<evidence type="ECO:0000256" key="1">
    <source>
        <dbReference type="ARBA" id="ARBA00008779"/>
    </source>
</evidence>
<feature type="domain" description="Sulfatase N-terminal" evidence="6">
    <location>
        <begin position="155"/>
        <end position="302"/>
    </location>
</feature>
<proteinExistence type="inferred from homology"/>
<keyword evidence="8" id="KW-1185">Reference proteome</keyword>
<name>A0A1H6TU88_9BACT</name>
<evidence type="ECO:0000256" key="3">
    <source>
        <dbReference type="ARBA" id="ARBA00022801"/>
    </source>
</evidence>
<dbReference type="EMBL" id="FNZH01000001">
    <property type="protein sequence ID" value="SEI81754.1"/>
    <property type="molecule type" value="Genomic_DNA"/>
</dbReference>
<dbReference type="PANTHER" id="PTHR42693:SF53">
    <property type="entry name" value="ENDO-4-O-SULFATASE"/>
    <property type="match status" value="1"/>
</dbReference>
<dbReference type="OrthoDB" id="975025at2"/>